<dbReference type="GO" id="GO:0007018">
    <property type="term" value="P:microtubule-based movement"/>
    <property type="evidence" value="ECO:0000318"/>
    <property type="project" value="GO_Central"/>
</dbReference>
<dbReference type="AlphaFoldDB" id="A0A1Y1IM27"/>
<dbReference type="SUPFAM" id="SSF48371">
    <property type="entry name" value="ARM repeat"/>
    <property type="match status" value="1"/>
</dbReference>
<dbReference type="SMART" id="SM00185">
    <property type="entry name" value="ARM"/>
    <property type="match status" value="4"/>
</dbReference>
<dbReference type="PANTHER" id="PTHR15605">
    <property type="entry name" value="KINESIN-ASSOCIATED PROTEINS"/>
    <property type="match status" value="1"/>
</dbReference>
<feature type="region of interest" description="Disordered" evidence="1">
    <location>
        <begin position="677"/>
        <end position="766"/>
    </location>
</feature>
<evidence type="ECO:0000313" key="2">
    <source>
        <dbReference type="EMBL" id="GAQ89168.1"/>
    </source>
</evidence>
<name>A0A1Y1IM27_KLENI</name>
<accession>A0A1Y1IM27</accession>
<sequence>MEQPGPEYVKKKVRILGIELAEDEGAIVVLYEVEGTFYADDGVTLETTLEPKEKRIKLKRLTESSDIPRLAKDVVEKCKLLSQSKVPVVESLLYELQRRELEADYRHQSKHDAHDMRRLDVDRLQEEALSPESRPGSAARLEDLEDYLEQLYEGLDEKVRATGLILQLARQTENLEGLLTHTTLLGALARVLREDGRKSLDLSLNIVGVYFAFSNFSQFHQVLVEQQIGTLTMGIIDLEVQRIDAKAAEGAVSPGDRPASRASRRQEKLLYLCFYLLLHLAEDVSIEKKMKKRNITSYLVKMLERRSVDLLILAVVFLKKLSIFRENKDDMREAGIADKLAALVPCKNEGLLGCVLRLLLNLSFDSELRDDMAKSGLIPKLVGLLKSQRHVNLVLGLLYHVSVSDASKSMFTYTEAIPIVQQMLLQSTDTRASPELIALAINLTVSPRNAEVMCDQGGFDQLLSRALRGRDALLFKVVRNFSHHEALKPRFHRYVPDLVHVATEPDTSTELLVEVLGTVGNLTCAGLGLDELAADYGLLPALADLLHPGHVEDDVMLEAIVLVGTLCSAGTESGIISAGIVGQLWHVLQEKQEDLEMVAQTVYVFQRLLLLPAARAALLALPNLVPGLVHILQSRSPVVRAVADQVLDSISGLGPQWEAAIRRLKFEAHNREWMDAVQDDSEDEGSPYSAGGGGPPGPRGYSDDEEDHSPGSDIDMGWRLGKRGSSRGRSPSDDGRRREDIYGGPDMEGDYSDADGEHEQMRGYRD</sequence>
<dbReference type="GO" id="GO:0016939">
    <property type="term" value="C:kinesin II complex"/>
    <property type="evidence" value="ECO:0000318"/>
    <property type="project" value="GO_Central"/>
</dbReference>
<dbReference type="SMART" id="SM01297">
    <property type="entry name" value="KAP"/>
    <property type="match status" value="1"/>
</dbReference>
<feature type="compositionally biased region" description="Basic and acidic residues" evidence="1">
    <location>
        <begin position="730"/>
        <end position="741"/>
    </location>
</feature>
<dbReference type="InterPro" id="IPR000225">
    <property type="entry name" value="Armadillo"/>
</dbReference>
<dbReference type="EMBL" id="DF237442">
    <property type="protein sequence ID" value="GAQ89168.1"/>
    <property type="molecule type" value="Genomic_DNA"/>
</dbReference>
<dbReference type="GO" id="GO:0019894">
    <property type="term" value="F:kinesin binding"/>
    <property type="evidence" value="ECO:0007669"/>
    <property type="project" value="InterPro"/>
</dbReference>
<keyword evidence="3" id="KW-1185">Reference proteome</keyword>
<dbReference type="Pfam" id="PF05804">
    <property type="entry name" value="KAP"/>
    <property type="match status" value="1"/>
</dbReference>
<evidence type="ECO:0000256" key="1">
    <source>
        <dbReference type="SAM" id="MobiDB-lite"/>
    </source>
</evidence>
<dbReference type="STRING" id="105231.A0A1Y1IM27"/>
<dbReference type="Gene3D" id="1.25.10.10">
    <property type="entry name" value="Leucine-rich Repeat Variant"/>
    <property type="match status" value="1"/>
</dbReference>
<evidence type="ECO:0000313" key="3">
    <source>
        <dbReference type="Proteomes" id="UP000054558"/>
    </source>
</evidence>
<dbReference type="PANTHER" id="PTHR15605:SF2">
    <property type="entry name" value="KINESIN-ASSOCIATED PROTEIN 3"/>
    <property type="match status" value="1"/>
</dbReference>
<dbReference type="Proteomes" id="UP000054558">
    <property type="component" value="Unassembled WGS sequence"/>
</dbReference>
<protein>
    <submittedName>
        <fullName evidence="2">Kinesin associated protein KAP</fullName>
    </submittedName>
</protein>
<reference evidence="2 3" key="1">
    <citation type="journal article" date="2014" name="Nat. Commun.">
        <title>Klebsormidium flaccidum genome reveals primary factors for plant terrestrial adaptation.</title>
        <authorList>
            <person name="Hori K."/>
            <person name="Maruyama F."/>
            <person name="Fujisawa T."/>
            <person name="Togashi T."/>
            <person name="Yamamoto N."/>
            <person name="Seo M."/>
            <person name="Sato S."/>
            <person name="Yamada T."/>
            <person name="Mori H."/>
            <person name="Tajima N."/>
            <person name="Moriyama T."/>
            <person name="Ikeuchi M."/>
            <person name="Watanabe M."/>
            <person name="Wada H."/>
            <person name="Kobayashi K."/>
            <person name="Saito M."/>
            <person name="Masuda T."/>
            <person name="Sasaki-Sekimoto Y."/>
            <person name="Mashiguchi K."/>
            <person name="Awai K."/>
            <person name="Shimojima M."/>
            <person name="Masuda S."/>
            <person name="Iwai M."/>
            <person name="Nobusawa T."/>
            <person name="Narise T."/>
            <person name="Kondo S."/>
            <person name="Saito H."/>
            <person name="Sato R."/>
            <person name="Murakawa M."/>
            <person name="Ihara Y."/>
            <person name="Oshima-Yamada Y."/>
            <person name="Ohtaka K."/>
            <person name="Satoh M."/>
            <person name="Sonobe K."/>
            <person name="Ishii M."/>
            <person name="Ohtani R."/>
            <person name="Kanamori-Sato M."/>
            <person name="Honoki R."/>
            <person name="Miyazaki D."/>
            <person name="Mochizuki H."/>
            <person name="Umetsu J."/>
            <person name="Higashi K."/>
            <person name="Shibata D."/>
            <person name="Kamiya Y."/>
            <person name="Sato N."/>
            <person name="Nakamura Y."/>
            <person name="Tabata S."/>
            <person name="Ida S."/>
            <person name="Kurokawa K."/>
            <person name="Ohta H."/>
        </authorList>
    </citation>
    <scope>NUCLEOTIDE SEQUENCE [LARGE SCALE GENOMIC DNA]</scope>
    <source>
        <strain evidence="2 3">NIES-2285</strain>
    </source>
</reference>
<dbReference type="GO" id="GO:0005930">
    <property type="term" value="C:axoneme"/>
    <property type="evidence" value="ECO:0000318"/>
    <property type="project" value="GO_Central"/>
</dbReference>
<proteinExistence type="predicted"/>
<dbReference type="InterPro" id="IPR016024">
    <property type="entry name" value="ARM-type_fold"/>
</dbReference>
<dbReference type="GO" id="GO:0044782">
    <property type="term" value="P:cilium organization"/>
    <property type="evidence" value="ECO:0000318"/>
    <property type="project" value="GO_Central"/>
</dbReference>
<dbReference type="GO" id="GO:0035869">
    <property type="term" value="C:ciliary transition zone"/>
    <property type="evidence" value="ECO:0000318"/>
    <property type="project" value="GO_Central"/>
</dbReference>
<dbReference type="InterPro" id="IPR008658">
    <property type="entry name" value="KAP3"/>
</dbReference>
<feature type="compositionally biased region" description="Basic and acidic residues" evidence="1">
    <location>
        <begin position="755"/>
        <end position="766"/>
    </location>
</feature>
<dbReference type="OMA" id="MYELNIV"/>
<organism evidence="2 3">
    <name type="scientific">Klebsormidium nitens</name>
    <name type="common">Green alga</name>
    <name type="synonym">Ulothrix nitens</name>
    <dbReference type="NCBI Taxonomy" id="105231"/>
    <lineage>
        <taxon>Eukaryota</taxon>
        <taxon>Viridiplantae</taxon>
        <taxon>Streptophyta</taxon>
        <taxon>Klebsormidiophyceae</taxon>
        <taxon>Klebsormidiales</taxon>
        <taxon>Klebsormidiaceae</taxon>
        <taxon>Klebsormidium</taxon>
    </lineage>
</organism>
<dbReference type="InterPro" id="IPR011989">
    <property type="entry name" value="ARM-like"/>
</dbReference>
<gene>
    <name evidence="2" type="ORF">KFL_004930060</name>
</gene>
<dbReference type="OrthoDB" id="10265679at2759"/>